<protein>
    <submittedName>
        <fullName evidence="2">Aspartate phosphatase</fullName>
    </submittedName>
</protein>
<dbReference type="AlphaFoldDB" id="A0A1R1Q9V4"/>
<dbReference type="Proteomes" id="UP000187367">
    <property type="component" value="Unassembled WGS sequence"/>
</dbReference>
<accession>A0A1R1Q9V4</accession>
<dbReference type="SUPFAM" id="SSF48452">
    <property type="entry name" value="TPR-like"/>
    <property type="match status" value="1"/>
</dbReference>
<dbReference type="Pfam" id="PF18801">
    <property type="entry name" value="RapH_N"/>
    <property type="match status" value="1"/>
</dbReference>
<dbReference type="OrthoDB" id="2921462at2"/>
<reference evidence="2 3" key="1">
    <citation type="submission" date="2017-01" db="EMBL/GenBank/DDBJ databases">
        <title>Bacillus phylogenomics.</title>
        <authorList>
            <person name="Dunlap C."/>
        </authorList>
    </citation>
    <scope>NUCLEOTIDE SEQUENCE [LARGE SCALE GENOMIC DNA]</scope>
    <source>
        <strain evidence="2 3">NRRL B-41282</strain>
    </source>
</reference>
<dbReference type="PROSITE" id="PS50005">
    <property type="entry name" value="TPR"/>
    <property type="match status" value="1"/>
</dbReference>
<comment type="caution">
    <text evidence="2">The sequence shown here is derived from an EMBL/GenBank/DDBJ whole genome shotgun (WGS) entry which is preliminary data.</text>
</comment>
<dbReference type="Pfam" id="PF13424">
    <property type="entry name" value="TPR_12"/>
    <property type="match status" value="1"/>
</dbReference>
<accession>A0A1R1RLM4</accession>
<dbReference type="RefSeq" id="WP_076762849.1">
    <property type="nucleotide sequence ID" value="NZ_JARMMI010000006.1"/>
</dbReference>
<evidence type="ECO:0000313" key="3">
    <source>
        <dbReference type="Proteomes" id="UP000187367"/>
    </source>
</evidence>
<keyword evidence="3" id="KW-1185">Reference proteome</keyword>
<dbReference type="InterPro" id="IPR011990">
    <property type="entry name" value="TPR-like_helical_dom_sf"/>
</dbReference>
<feature type="repeat" description="TPR" evidence="1">
    <location>
        <begin position="204"/>
        <end position="237"/>
    </location>
</feature>
<name>A0A1R1Q9V4_9BACI</name>
<dbReference type="SMART" id="SM00028">
    <property type="entry name" value="TPR"/>
    <property type="match status" value="4"/>
</dbReference>
<dbReference type="Gene3D" id="1.25.40.10">
    <property type="entry name" value="Tetratricopeptide repeat domain"/>
    <property type="match status" value="2"/>
</dbReference>
<keyword evidence="1" id="KW-0802">TPR repeat</keyword>
<gene>
    <name evidence="2" type="ORF">BW143_20205</name>
</gene>
<dbReference type="InterPro" id="IPR019734">
    <property type="entry name" value="TPR_rpt"/>
</dbReference>
<organism evidence="2 3">
    <name type="scientific">Bacillus swezeyi</name>
    <dbReference type="NCBI Taxonomy" id="1925020"/>
    <lineage>
        <taxon>Bacteria</taxon>
        <taxon>Bacillati</taxon>
        <taxon>Bacillota</taxon>
        <taxon>Bacilli</taxon>
        <taxon>Bacillales</taxon>
        <taxon>Bacillaceae</taxon>
        <taxon>Bacillus</taxon>
    </lineage>
</organism>
<dbReference type="EMBL" id="MTJL01000047">
    <property type="protein sequence ID" value="OMH99335.1"/>
    <property type="molecule type" value="Genomic_DNA"/>
</dbReference>
<sequence>MNYWYVAMKNNRPDAAEEMKEEVKQEIKMMEENQDVLVYFSLLEFRHELMLDYLYPNVDRDIDKQYEKLKTTIGNRNLHGMLEYYYYFFMGMYYFRQKELTHSLNFYKRAEREIEALDGEDTDIEKADFYFKMAELHYHMKQTYMSMHYASLAYRIFRKYPTYGVQQVHCAGNWLDNMRSEQALKNAFQALEDATELNINYLIGSSHFNVGICYNQLEELGEAEKHFQKAVDYYKRDGHSYTPKGLFNLSFIKARLNNLDEAASLYEEGRKLAEQNDNHEIVEKLKMTKGLYLSYDLNLVKETFEFFKEKRLYPDLEWYGVLVAEFLADRKEYAEANTFYRFAIFARRQIQRGELLNEI</sequence>
<evidence type="ECO:0000313" key="2">
    <source>
        <dbReference type="EMBL" id="OMH99335.1"/>
    </source>
</evidence>
<proteinExistence type="predicted"/>
<evidence type="ECO:0000256" key="1">
    <source>
        <dbReference type="PROSITE-ProRule" id="PRU00339"/>
    </source>
</evidence>